<dbReference type="Proteomes" id="UP000247727">
    <property type="component" value="Unassembled WGS sequence"/>
</dbReference>
<dbReference type="EMBL" id="QJTK01000003">
    <property type="protein sequence ID" value="PYF11017.1"/>
    <property type="molecule type" value="Genomic_DNA"/>
</dbReference>
<dbReference type="RefSeq" id="WP_110804809.1">
    <property type="nucleotide sequence ID" value="NZ_QJTK01000003.1"/>
</dbReference>
<dbReference type="OrthoDB" id="5365964at2"/>
<reference evidence="1 2" key="1">
    <citation type="submission" date="2018-06" db="EMBL/GenBank/DDBJ databases">
        <title>Genomic Encyclopedia of Type Strains, Phase III (KMG-III): the genomes of soil and plant-associated and newly described type strains.</title>
        <authorList>
            <person name="Whitman W."/>
        </authorList>
    </citation>
    <scope>NUCLEOTIDE SEQUENCE [LARGE SCALE GENOMIC DNA]</scope>
    <source>
        <strain evidence="1 2">JA737</strain>
    </source>
</reference>
<keyword evidence="2" id="KW-1185">Reference proteome</keyword>
<evidence type="ECO:0000313" key="2">
    <source>
        <dbReference type="Proteomes" id="UP000247727"/>
    </source>
</evidence>
<dbReference type="AlphaFoldDB" id="A0A318U3I4"/>
<organism evidence="1 2">
    <name type="scientific">Rhodobacter viridis</name>
    <dbReference type="NCBI Taxonomy" id="1054202"/>
    <lineage>
        <taxon>Bacteria</taxon>
        <taxon>Pseudomonadati</taxon>
        <taxon>Pseudomonadota</taxon>
        <taxon>Alphaproteobacteria</taxon>
        <taxon>Rhodobacterales</taxon>
        <taxon>Rhodobacter group</taxon>
        <taxon>Rhodobacter</taxon>
    </lineage>
</organism>
<accession>A0A318U3I4</accession>
<dbReference type="PIRSF" id="PIRSF030771">
    <property type="entry name" value="UCP030771"/>
    <property type="match status" value="1"/>
</dbReference>
<comment type="caution">
    <text evidence="1">The sequence shown here is derived from an EMBL/GenBank/DDBJ whole genome shotgun (WGS) entry which is preliminary data.</text>
</comment>
<dbReference type="InterPro" id="IPR011231">
    <property type="entry name" value="Phage_VT1-Sakai_H0018"/>
</dbReference>
<gene>
    <name evidence="1" type="ORF">C8J30_103112</name>
</gene>
<proteinExistence type="predicted"/>
<dbReference type="Pfam" id="PF09956">
    <property type="entry name" value="Phage_cement_2"/>
    <property type="match status" value="1"/>
</dbReference>
<evidence type="ECO:0000313" key="1">
    <source>
        <dbReference type="EMBL" id="PYF11017.1"/>
    </source>
</evidence>
<sequence length="108" mass="10565">MKSFMQAGSNLTIPAPAAVSSDEVVIAGNIVGIAAGGAGAGDLVDVVVTGVFDLPKVAANAFTLGAVVYWNATSKLATSTASGNTKLGVAVEAAPADTASVRVRLSGF</sequence>
<protein>
    <submittedName>
        <fullName evidence="1">Putative RecA/RadA family phage recombinase</fullName>
    </submittedName>
</protein>
<name>A0A318U3I4_9RHOB</name>